<gene>
    <name evidence="2" type="ORF">Gorai_025059</name>
</gene>
<feature type="domain" description="Zinc knuckle CX2CX4HX4C" evidence="1">
    <location>
        <begin position="7"/>
        <end position="53"/>
    </location>
</feature>
<protein>
    <recommendedName>
        <fullName evidence="1">Zinc knuckle CX2CX4HX4C domain-containing protein</fullName>
    </recommendedName>
</protein>
<name>A0A7J8QRH1_GOSRA</name>
<dbReference type="Proteomes" id="UP000593578">
    <property type="component" value="Unassembled WGS sequence"/>
</dbReference>
<dbReference type="Pfam" id="PF14392">
    <property type="entry name" value="zf-CCHC_4"/>
    <property type="match status" value="1"/>
</dbReference>
<dbReference type="InterPro" id="IPR025836">
    <property type="entry name" value="Zn_knuckle_CX2CX4HX4C"/>
</dbReference>
<accession>A0A7J8QRH1</accession>
<evidence type="ECO:0000313" key="3">
    <source>
        <dbReference type="Proteomes" id="UP000593578"/>
    </source>
</evidence>
<proteinExistence type="predicted"/>
<comment type="caution">
    <text evidence="2">The sequence shown here is derived from an EMBL/GenBank/DDBJ whole genome shotgun (WGS) entry which is preliminary data.</text>
</comment>
<organism evidence="2 3">
    <name type="scientific">Gossypium raimondii</name>
    <name type="common">Peruvian cotton</name>
    <name type="synonym">Gossypium klotzschianum subsp. raimondii</name>
    <dbReference type="NCBI Taxonomy" id="29730"/>
    <lineage>
        <taxon>Eukaryota</taxon>
        <taxon>Viridiplantae</taxon>
        <taxon>Streptophyta</taxon>
        <taxon>Embryophyta</taxon>
        <taxon>Tracheophyta</taxon>
        <taxon>Spermatophyta</taxon>
        <taxon>Magnoliopsida</taxon>
        <taxon>eudicotyledons</taxon>
        <taxon>Gunneridae</taxon>
        <taxon>Pentapetalae</taxon>
        <taxon>rosids</taxon>
        <taxon>malvids</taxon>
        <taxon>Malvales</taxon>
        <taxon>Malvaceae</taxon>
        <taxon>Malvoideae</taxon>
        <taxon>Gossypium</taxon>
    </lineage>
</organism>
<sequence length="135" mass="15977">MRVRVLIDVKKPLKRKKQDLCNVVRSYVKFKYERLSLFCFYCGRLGYNDSFCEIKMMTRADTEELGWDLSLRAQSRRALSMNSIWLREEEEGKGREDGGRIDLENQDKGMEVQKNEGERLLTQFWGLVLKEGCRL</sequence>
<reference evidence="2 3" key="1">
    <citation type="journal article" date="2019" name="Genome Biol. Evol.">
        <title>Insights into the evolution of the New World diploid cottons (Gossypium, subgenus Houzingenia) based on genome sequencing.</title>
        <authorList>
            <person name="Grover C.E."/>
            <person name="Arick M.A. 2nd"/>
            <person name="Thrash A."/>
            <person name="Conover J.L."/>
            <person name="Sanders W.S."/>
            <person name="Peterson D.G."/>
            <person name="Frelichowski J.E."/>
            <person name="Scheffler J.A."/>
            <person name="Scheffler B.E."/>
            <person name="Wendel J.F."/>
        </authorList>
    </citation>
    <scope>NUCLEOTIDE SEQUENCE [LARGE SCALE GENOMIC DNA]</scope>
    <source>
        <strain evidence="2">8</strain>
        <tissue evidence="2">Leaf</tissue>
    </source>
</reference>
<dbReference type="AlphaFoldDB" id="A0A7J8QRH1"/>
<dbReference type="EMBL" id="JABEZZ010081713">
    <property type="protein sequence ID" value="MBA0603923.1"/>
    <property type="molecule type" value="Genomic_DNA"/>
</dbReference>
<evidence type="ECO:0000259" key="1">
    <source>
        <dbReference type="Pfam" id="PF14392"/>
    </source>
</evidence>
<evidence type="ECO:0000313" key="2">
    <source>
        <dbReference type="EMBL" id="MBA0603923.1"/>
    </source>
</evidence>